<accession>A0A5B8XNG7</accession>
<dbReference type="KEGG" id="bbae:FRD01_07965"/>
<keyword evidence="2" id="KW-1185">Reference proteome</keyword>
<dbReference type="OrthoDB" id="5526338at2"/>
<evidence type="ECO:0000313" key="2">
    <source>
        <dbReference type="Proteomes" id="UP000321595"/>
    </source>
</evidence>
<organism evidence="1 2">
    <name type="scientific">Microvenator marinus</name>
    <dbReference type="NCBI Taxonomy" id="2600177"/>
    <lineage>
        <taxon>Bacteria</taxon>
        <taxon>Deltaproteobacteria</taxon>
        <taxon>Bradymonadales</taxon>
        <taxon>Microvenatoraceae</taxon>
        <taxon>Microvenator</taxon>
    </lineage>
</organism>
<dbReference type="RefSeq" id="WP_146958865.1">
    <property type="nucleotide sequence ID" value="NZ_CP042467.1"/>
</dbReference>
<dbReference type="InterPro" id="IPR036869">
    <property type="entry name" value="J_dom_sf"/>
</dbReference>
<name>A0A5B8XNG7_9DELT</name>
<protein>
    <recommendedName>
        <fullName evidence="3">J domain-containing protein</fullName>
    </recommendedName>
</protein>
<dbReference type="SUPFAM" id="SSF46565">
    <property type="entry name" value="Chaperone J-domain"/>
    <property type="match status" value="1"/>
</dbReference>
<evidence type="ECO:0000313" key="1">
    <source>
        <dbReference type="EMBL" id="QED27180.1"/>
    </source>
</evidence>
<evidence type="ECO:0008006" key="3">
    <source>
        <dbReference type="Google" id="ProtNLM"/>
    </source>
</evidence>
<dbReference type="Proteomes" id="UP000321595">
    <property type="component" value="Chromosome"/>
</dbReference>
<proteinExistence type="predicted"/>
<dbReference type="EMBL" id="CP042467">
    <property type="protein sequence ID" value="QED27180.1"/>
    <property type="molecule type" value="Genomic_DNA"/>
</dbReference>
<sequence length="255" mass="28815">MNQILLIGRRTKDVASWLEASFDAVLNEARLPAAGLRELDATPPDVIILADDDSARMVTMLEAIRERPLGKLVPVVIVSEDRAPENTLDVLAWVAASEYQKLIDLIAHEVEIPKKQAGTTEHSQADYVLEDLDEILESEPPQPPARFRTSEIFAARLEAREESELDASDVKKKLKIVRHEDYFSILEVPRGAQTPMIREAFQKQMARFDHKSVAFEIAHALHAEIEEIRDALEDAWAVLGDAKLRTTYLEKTTRR</sequence>
<reference evidence="1 2" key="1">
    <citation type="submission" date="2019-08" db="EMBL/GenBank/DDBJ databases">
        <authorList>
            <person name="Liang Q."/>
        </authorList>
    </citation>
    <scope>NUCLEOTIDE SEQUENCE [LARGE SCALE GENOMIC DNA]</scope>
    <source>
        <strain evidence="1 2">V1718</strain>
    </source>
</reference>
<dbReference type="AlphaFoldDB" id="A0A5B8XNG7"/>
<dbReference type="Gene3D" id="1.10.287.110">
    <property type="entry name" value="DnaJ domain"/>
    <property type="match status" value="1"/>
</dbReference>
<gene>
    <name evidence="1" type="ORF">FRD01_07965</name>
</gene>